<keyword evidence="2" id="KW-1185">Reference proteome</keyword>
<accession>A0AAV4XQ77</accession>
<name>A0AAV4XQ77_CAEEX</name>
<gene>
    <name evidence="1" type="ORF">CEXT_576081</name>
</gene>
<dbReference type="EMBL" id="BPLR01000706">
    <property type="protein sequence ID" value="GIY96812.1"/>
    <property type="molecule type" value="Genomic_DNA"/>
</dbReference>
<evidence type="ECO:0000313" key="2">
    <source>
        <dbReference type="Proteomes" id="UP001054945"/>
    </source>
</evidence>
<dbReference type="AlphaFoldDB" id="A0AAV4XQ77"/>
<proteinExistence type="predicted"/>
<reference evidence="1 2" key="1">
    <citation type="submission" date="2021-06" db="EMBL/GenBank/DDBJ databases">
        <title>Caerostris extrusa draft genome.</title>
        <authorList>
            <person name="Kono N."/>
            <person name="Arakawa K."/>
        </authorList>
    </citation>
    <scope>NUCLEOTIDE SEQUENCE [LARGE SCALE GENOMIC DNA]</scope>
</reference>
<sequence length="98" mass="10864">MMANCLWGLGGDFKFEYWTEQGSWLNCRAAPKPFKNNHDLGIANLAFDATTVKPAQVSVKTEDVPEYAAVAPSLIPLSIGVNLVRNTDQRMFTLRPHA</sequence>
<comment type="caution">
    <text evidence="1">The sequence shown here is derived from an EMBL/GenBank/DDBJ whole genome shotgun (WGS) entry which is preliminary data.</text>
</comment>
<organism evidence="1 2">
    <name type="scientific">Caerostris extrusa</name>
    <name type="common">Bark spider</name>
    <name type="synonym">Caerostris bankana</name>
    <dbReference type="NCBI Taxonomy" id="172846"/>
    <lineage>
        <taxon>Eukaryota</taxon>
        <taxon>Metazoa</taxon>
        <taxon>Ecdysozoa</taxon>
        <taxon>Arthropoda</taxon>
        <taxon>Chelicerata</taxon>
        <taxon>Arachnida</taxon>
        <taxon>Araneae</taxon>
        <taxon>Araneomorphae</taxon>
        <taxon>Entelegynae</taxon>
        <taxon>Araneoidea</taxon>
        <taxon>Araneidae</taxon>
        <taxon>Caerostris</taxon>
    </lineage>
</organism>
<protein>
    <submittedName>
        <fullName evidence="1">Uncharacterized protein</fullName>
    </submittedName>
</protein>
<evidence type="ECO:0000313" key="1">
    <source>
        <dbReference type="EMBL" id="GIY96812.1"/>
    </source>
</evidence>
<dbReference type="Proteomes" id="UP001054945">
    <property type="component" value="Unassembled WGS sequence"/>
</dbReference>